<dbReference type="InterPro" id="IPR013320">
    <property type="entry name" value="ConA-like_dom_sf"/>
</dbReference>
<sequence>MALLGSLTLSAQYSHQIQAEKLDRGVVAVKTDGGVFVSWRSLVSDDKDMTFDVYRDGVKINDAPIKNKTNITDAEGTAASKYTIKSLLNDQISETSSEITVWETPYRKVHLNRPEGGKSPAGGTHEQRDYTYTPDDVSVGDVDGDGEWELIVKWHPTNAADNSFYRYTGNTIIDCYKLDGTQLWRIDLGQNIRSGNHYTQFMVYDFDGDGCAEMICKTAPGTIDGKGTAVLMGEDKADADYRNSTGHILTGPEYLTVFSGKTGEAIHTIAYNPPRNIHPFDKTTNGWGDSYGGRSERYLAGVAYLDGKKPSAVFCRGYYTHAYLWAVDFDGKELKERWLHASTEKGKGAYGEGAHSLTIGDVDGDGFDEIVYGAACVDHDGSLLYRTGAGHGDALHLTHMLPDREGLQVFMPHEETSSSYKYDTELRDAKTGEILFFEPQSGKDIGRGLAANISSKYRGYEYWSSTNKVFSNGQELSAKRPSVNFRVYWDGDLLDELLDGTTVSKPNDAITKINTLVNFSQYSNAASCNSTKATPNLQADLFGDWREEIILHDSSTESDLLIFTTTIPTDYKVPTLMQDRQYRVAVAWQNVAYNQPPHLSYNLEEAFNTHGALSIISGSLSQVIYAGDPIQPIQFKVVRATGVEIKGLPEGLGYDFDPATLTGTISGTPTAVGEYSFTISTTGAAEDTNATLEGSINVRQNTSIELVAYYPFDKIGETTPNLIGGEAIFNGKTGEAAEGKKGSALSLDGSNRYVQDDYELIDFGDKSFTIELWMNSTSDKNCYLLNKGVISPSNGSGNWYGIEYKDNKGTKELRFAIDDNVTKKQIEVTGAEKYFDGQWHHIVVSRDVVAKHLFMYVDGELVAEGDDPTTSISSPGEPLVIGDVTAFDNSYIGLIDELSIYRGVMSASKVKEHNEATGEEYIAYFPMDEIGETTPNLAYGEATVNSGSAISVDGLKAGAIQFDNSYYLTQPIYDAINVGENDFSIEMWARSTDEDGYLLCIGTHNTTNVPGGTGNWIGLERKNGYLCFSIDDNNKKTDCKLEDASEIFDGKWHHIACVRSVADKTMKLYVDGKEIASANSVATGAIKFSETELLFIGGDDESGNRTFAGDIDELIIYPKALSAADVEAHYMLLRLSEIEDIISESANARYTVVDAFSGRIIRTAVGVDREDIIDNLRQGIYILVVEDGTTVRNYKFIKR</sequence>
<dbReference type="Gene3D" id="2.60.40.10">
    <property type="entry name" value="Immunoglobulins"/>
    <property type="match status" value="2"/>
</dbReference>
<feature type="domain" description="Laminin G" evidence="3">
    <location>
        <begin position="957"/>
        <end position="1145"/>
    </location>
</feature>
<dbReference type="SUPFAM" id="SSF49899">
    <property type="entry name" value="Concanavalin A-like lectins/glucanases"/>
    <property type="match status" value="2"/>
</dbReference>
<keyword evidence="1" id="KW-0732">Signal</keyword>
<dbReference type="InterPro" id="IPR041624">
    <property type="entry name" value="RGI_lyase"/>
</dbReference>
<dbReference type="CDD" id="cd00110">
    <property type="entry name" value="LamG"/>
    <property type="match status" value="2"/>
</dbReference>
<dbReference type="KEGG" id="ddb:E7747_13720"/>
<dbReference type="EMBL" id="CP039396">
    <property type="protein sequence ID" value="QCD43243.1"/>
    <property type="molecule type" value="Genomic_DNA"/>
</dbReference>
<dbReference type="PANTHER" id="PTHR43118">
    <property type="entry name" value="RHAMNOGALACTURONAN LYASE (EUROFUNG)"/>
    <property type="match status" value="1"/>
</dbReference>
<dbReference type="GO" id="GO:0004553">
    <property type="term" value="F:hydrolase activity, hydrolyzing O-glycosyl compounds"/>
    <property type="evidence" value="ECO:0007669"/>
    <property type="project" value="UniProtKB-ARBA"/>
</dbReference>
<dbReference type="Pfam" id="PF21348">
    <property type="entry name" value="RGL11_C"/>
    <property type="match status" value="1"/>
</dbReference>
<keyword evidence="2" id="KW-1015">Disulfide bond</keyword>
<dbReference type="Proteomes" id="UP000297149">
    <property type="component" value="Chromosome"/>
</dbReference>
<evidence type="ECO:0000256" key="1">
    <source>
        <dbReference type="ARBA" id="ARBA00022729"/>
    </source>
</evidence>
<dbReference type="SMART" id="SM00560">
    <property type="entry name" value="LamGL"/>
    <property type="match status" value="2"/>
</dbReference>
<evidence type="ECO:0000259" key="3">
    <source>
        <dbReference type="PROSITE" id="PS50025"/>
    </source>
</evidence>
<dbReference type="SMART" id="SM00282">
    <property type="entry name" value="LamG"/>
    <property type="match status" value="2"/>
</dbReference>
<dbReference type="InterPro" id="IPR034641">
    <property type="entry name" value="RGL11"/>
</dbReference>
<dbReference type="InterPro" id="IPR006558">
    <property type="entry name" value="LamG-like"/>
</dbReference>
<dbReference type="Pfam" id="PF18370">
    <property type="entry name" value="RGI_lyase"/>
    <property type="match status" value="1"/>
</dbReference>
<gene>
    <name evidence="4" type="ORF">E7747_13720</name>
</gene>
<dbReference type="Gene3D" id="2.60.120.200">
    <property type="match status" value="2"/>
</dbReference>
<reference evidence="5" key="1">
    <citation type="submission" date="2019-02" db="EMBL/GenBank/DDBJ databases">
        <title>Isolation and identification of novel species under the genus Muribaculum.</title>
        <authorList>
            <person name="Miyake S."/>
            <person name="Ding Y."/>
            <person name="Low A."/>
            <person name="Soh M."/>
            <person name="Seedorf H."/>
        </authorList>
    </citation>
    <scope>NUCLEOTIDE SEQUENCE [LARGE SCALE GENOMIC DNA]</scope>
    <source>
        <strain evidence="5">H5</strain>
    </source>
</reference>
<dbReference type="SUPFAM" id="SSF69318">
    <property type="entry name" value="Integrin alpha N-terminal domain"/>
    <property type="match status" value="1"/>
</dbReference>
<evidence type="ECO:0000313" key="4">
    <source>
        <dbReference type="EMBL" id="QCD43243.1"/>
    </source>
</evidence>
<dbReference type="CDD" id="cd10318">
    <property type="entry name" value="RGL11"/>
    <property type="match status" value="1"/>
</dbReference>
<dbReference type="PROSITE" id="PS50025">
    <property type="entry name" value="LAM_G_DOMAIN"/>
    <property type="match status" value="1"/>
</dbReference>
<proteinExistence type="predicted"/>
<dbReference type="GO" id="GO:0005975">
    <property type="term" value="P:carbohydrate metabolic process"/>
    <property type="evidence" value="ECO:0007669"/>
    <property type="project" value="UniProtKB-ARBA"/>
</dbReference>
<dbReference type="Pfam" id="PF13385">
    <property type="entry name" value="Laminin_G_3"/>
    <property type="match status" value="2"/>
</dbReference>
<accession>A0A4P7W5G6</accession>
<dbReference type="InterPro" id="IPR001791">
    <property type="entry name" value="Laminin_G"/>
</dbReference>
<dbReference type="PANTHER" id="PTHR43118:SF1">
    <property type="entry name" value="RHAMNOGALACTURONAN LYASE (EUROFUNG)"/>
    <property type="match status" value="1"/>
</dbReference>
<dbReference type="InterPro" id="IPR013783">
    <property type="entry name" value="Ig-like_fold"/>
</dbReference>
<dbReference type="InterPro" id="IPR049366">
    <property type="entry name" value="RGL11_C"/>
</dbReference>
<organism evidence="4 5">
    <name type="scientific">Duncaniella dubosii</name>
    <dbReference type="NCBI Taxonomy" id="2518971"/>
    <lineage>
        <taxon>Bacteria</taxon>
        <taxon>Pseudomonadati</taxon>
        <taxon>Bacteroidota</taxon>
        <taxon>Bacteroidia</taxon>
        <taxon>Bacteroidales</taxon>
        <taxon>Muribaculaceae</taxon>
        <taxon>Duncaniella</taxon>
    </lineage>
</organism>
<evidence type="ECO:0000313" key="5">
    <source>
        <dbReference type="Proteomes" id="UP000297149"/>
    </source>
</evidence>
<dbReference type="RefSeq" id="WP_136416572.1">
    <property type="nucleotide sequence ID" value="NZ_CP039396.1"/>
</dbReference>
<dbReference type="AlphaFoldDB" id="A0A4P7W5G6"/>
<dbReference type="InterPro" id="IPR028994">
    <property type="entry name" value="Integrin_alpha_N"/>
</dbReference>
<protein>
    <submittedName>
        <fullName evidence="4">Por secretion system protein</fullName>
    </submittedName>
</protein>
<name>A0A4P7W5G6_9BACT</name>
<keyword evidence="5" id="KW-1185">Reference proteome</keyword>
<evidence type="ECO:0000256" key="2">
    <source>
        <dbReference type="ARBA" id="ARBA00023157"/>
    </source>
</evidence>